<organism evidence="4 5">
    <name type="scientific">Amycolatopsis panacis</name>
    <dbReference type="NCBI Taxonomy" id="2340917"/>
    <lineage>
        <taxon>Bacteria</taxon>
        <taxon>Bacillati</taxon>
        <taxon>Actinomycetota</taxon>
        <taxon>Actinomycetes</taxon>
        <taxon>Pseudonocardiales</taxon>
        <taxon>Pseudonocardiaceae</taxon>
        <taxon>Amycolatopsis</taxon>
    </lineage>
</organism>
<evidence type="ECO:0000256" key="1">
    <source>
        <dbReference type="ARBA" id="ARBA00001968"/>
    </source>
</evidence>
<evidence type="ECO:0000313" key="5">
    <source>
        <dbReference type="Proteomes" id="UP000285112"/>
    </source>
</evidence>
<protein>
    <submittedName>
        <fullName evidence="4">IS5/IS1182 family transposase</fullName>
    </submittedName>
</protein>
<dbReference type="InterPro" id="IPR027806">
    <property type="entry name" value="HARBI1_dom"/>
</dbReference>
<dbReference type="GO" id="GO:0046872">
    <property type="term" value="F:metal ion binding"/>
    <property type="evidence" value="ECO:0007669"/>
    <property type="project" value="UniProtKB-KW"/>
</dbReference>
<keyword evidence="5" id="KW-1185">Reference proteome</keyword>
<sequence>MIPYRAMLDVPRAHARYLSRLLNAERRARGTRRRSRALTCFRQAVFGLRWFREDRDVASLARDCGISRATGYRYLDEVIEVLAAQAPDLHEALQRAKDNGLTHLILDGKLFPCDRLGEKTTSVKGEQIDAWYSGKHREQGGNVQALMEPDGFPLWCSQVEPGSTHDITAAREHVLGALYWAYSQLDLPTLADGGYAGAGIGVHTPVTQPVGNQILDVDNRTYNALLRGLRCLGERAFALLLGRWRALRHITTSPRKIGTTVNAALVLTHFEHGRLN</sequence>
<evidence type="ECO:0000259" key="3">
    <source>
        <dbReference type="Pfam" id="PF13359"/>
    </source>
</evidence>
<name>A0A419IBM4_9PSEU</name>
<dbReference type="EMBL" id="QZFV01000010">
    <property type="protein sequence ID" value="RJQ92368.1"/>
    <property type="molecule type" value="Genomic_DNA"/>
</dbReference>
<reference evidence="4 5" key="1">
    <citation type="submission" date="2018-09" db="EMBL/GenBank/DDBJ databases">
        <title>YIM PH 21725 draft genome.</title>
        <authorList>
            <person name="Miao C."/>
        </authorList>
    </citation>
    <scope>NUCLEOTIDE SEQUENCE [LARGE SCALE GENOMIC DNA]</scope>
    <source>
        <strain evidence="5">YIM PH21725</strain>
    </source>
</reference>
<keyword evidence="2" id="KW-0479">Metal-binding</keyword>
<dbReference type="Pfam" id="PF13359">
    <property type="entry name" value="DDE_Tnp_4"/>
    <property type="match status" value="1"/>
</dbReference>
<accession>A0A419IBM4</accession>
<dbReference type="AlphaFoldDB" id="A0A419IBM4"/>
<gene>
    <name evidence="4" type="ORF">D5S19_00975</name>
</gene>
<dbReference type="Proteomes" id="UP000285112">
    <property type="component" value="Unassembled WGS sequence"/>
</dbReference>
<evidence type="ECO:0000256" key="2">
    <source>
        <dbReference type="ARBA" id="ARBA00022723"/>
    </source>
</evidence>
<comment type="cofactor">
    <cofactor evidence="1">
        <name>a divalent metal cation</name>
        <dbReference type="ChEBI" id="CHEBI:60240"/>
    </cofactor>
</comment>
<feature type="domain" description="DDE Tnp4" evidence="3">
    <location>
        <begin position="107"/>
        <end position="268"/>
    </location>
</feature>
<proteinExistence type="predicted"/>
<evidence type="ECO:0000313" key="4">
    <source>
        <dbReference type="EMBL" id="RJQ92368.1"/>
    </source>
</evidence>
<dbReference type="RefSeq" id="WP_120021428.1">
    <property type="nucleotide sequence ID" value="NZ_QZFV01000010.1"/>
</dbReference>
<comment type="caution">
    <text evidence="4">The sequence shown here is derived from an EMBL/GenBank/DDBJ whole genome shotgun (WGS) entry which is preliminary data.</text>
</comment>
<dbReference type="OrthoDB" id="3699454at2"/>